<dbReference type="GO" id="GO:0005634">
    <property type="term" value="C:nucleus"/>
    <property type="evidence" value="ECO:0007669"/>
    <property type="project" value="UniProtKB-SubCell"/>
</dbReference>
<sequence>MNMNINQIVGAVTGVIITQEEQNTTFLLNNDEDADIIERIVDLMNSDVVPKCQNFYEEVIPSFNLSTFKSHFRITPTAFEFLYNSVAHLPEFMKREYGGKDQINTEKVLLIALWTLATPSSYRSIGNQFNVCKYSVFICLHKVVKVIVNHLCRRFITWPSPNERNLVANGFSRYGMEKVIGVVDGCHIPIKKPVTHGIDYFNRKHFYSVVLQAICKSNLLFSDVDVRWPGSVHDARVFRTSEIYPFGSALCEPDYYILGDAAYPCKNWVMTPYTNNGHLTQTQIYFNTQLAKTRVKIEHSFALLLGRFRRLKELLDMNEIENITRTIVAACVLHNICILQGDNDIEQFINEGLQNFALMGFENVNHDGNEERGFQRRNILAEHLWNRHVRQNN</sequence>
<feature type="domain" description="DDE Tnp4" evidence="8">
    <location>
        <begin position="183"/>
        <end position="335"/>
    </location>
</feature>
<evidence type="ECO:0000313" key="9">
    <source>
        <dbReference type="EMBL" id="KAJ8967227.1"/>
    </source>
</evidence>
<keyword evidence="11" id="KW-1185">Reference proteome</keyword>
<dbReference type="AlphaFoldDB" id="A0AAV8ZMU1"/>
<dbReference type="PANTHER" id="PTHR22930:SF85">
    <property type="entry name" value="GH03217P-RELATED"/>
    <property type="match status" value="1"/>
</dbReference>
<gene>
    <name evidence="10" type="ORF">NQ314_000889</name>
    <name evidence="9" type="ORF">NQ314_003006</name>
</gene>
<evidence type="ECO:0000256" key="5">
    <source>
        <dbReference type="ARBA" id="ARBA00022723"/>
    </source>
</evidence>
<dbReference type="GO" id="GO:0004518">
    <property type="term" value="F:nuclease activity"/>
    <property type="evidence" value="ECO:0007669"/>
    <property type="project" value="UniProtKB-KW"/>
</dbReference>
<dbReference type="Pfam" id="PF13359">
    <property type="entry name" value="DDE_Tnp_4"/>
    <property type="match status" value="1"/>
</dbReference>
<name>A0AAV8ZMU1_9CUCU</name>
<keyword evidence="7" id="KW-0539">Nucleus</keyword>
<reference evidence="9" key="1">
    <citation type="journal article" date="2023" name="Insect Mol. Biol.">
        <title>Genome sequencing provides insights into the evolution of gene families encoding plant cell wall-degrading enzymes in longhorned beetles.</title>
        <authorList>
            <person name="Shin N.R."/>
            <person name="Okamura Y."/>
            <person name="Kirsch R."/>
            <person name="Pauchet Y."/>
        </authorList>
    </citation>
    <scope>NUCLEOTIDE SEQUENCE</scope>
    <source>
        <strain evidence="9">RBIC_L_NR</strain>
    </source>
</reference>
<comment type="similarity">
    <text evidence="3">Belongs to the HARBI1 family.</text>
</comment>
<dbReference type="GO" id="GO:0016787">
    <property type="term" value="F:hydrolase activity"/>
    <property type="evidence" value="ECO:0007669"/>
    <property type="project" value="UniProtKB-KW"/>
</dbReference>
<accession>A0AAV8ZMU1</accession>
<dbReference type="Proteomes" id="UP001162156">
    <property type="component" value="Unassembled WGS sequence"/>
</dbReference>
<comment type="cofactor">
    <cofactor evidence="1">
        <name>a divalent metal cation</name>
        <dbReference type="ChEBI" id="CHEBI:60240"/>
    </cofactor>
</comment>
<keyword evidence="5" id="KW-0479">Metal-binding</keyword>
<organism evidence="9 11">
    <name type="scientific">Rhamnusium bicolor</name>
    <dbReference type="NCBI Taxonomy" id="1586634"/>
    <lineage>
        <taxon>Eukaryota</taxon>
        <taxon>Metazoa</taxon>
        <taxon>Ecdysozoa</taxon>
        <taxon>Arthropoda</taxon>
        <taxon>Hexapoda</taxon>
        <taxon>Insecta</taxon>
        <taxon>Pterygota</taxon>
        <taxon>Neoptera</taxon>
        <taxon>Endopterygota</taxon>
        <taxon>Coleoptera</taxon>
        <taxon>Polyphaga</taxon>
        <taxon>Cucujiformia</taxon>
        <taxon>Chrysomeloidea</taxon>
        <taxon>Cerambycidae</taxon>
        <taxon>Lepturinae</taxon>
        <taxon>Rhagiini</taxon>
        <taxon>Rhamnusium</taxon>
    </lineage>
</organism>
<proteinExistence type="inferred from homology"/>
<keyword evidence="4" id="KW-0540">Nuclease</keyword>
<evidence type="ECO:0000256" key="4">
    <source>
        <dbReference type="ARBA" id="ARBA00022722"/>
    </source>
</evidence>
<evidence type="ECO:0000313" key="11">
    <source>
        <dbReference type="Proteomes" id="UP001162156"/>
    </source>
</evidence>
<comment type="caution">
    <text evidence="9">The sequence shown here is derived from an EMBL/GenBank/DDBJ whole genome shotgun (WGS) entry which is preliminary data.</text>
</comment>
<comment type="subcellular location">
    <subcellularLocation>
        <location evidence="2">Nucleus</location>
    </subcellularLocation>
</comment>
<dbReference type="GO" id="GO:0046872">
    <property type="term" value="F:metal ion binding"/>
    <property type="evidence" value="ECO:0007669"/>
    <property type="project" value="UniProtKB-KW"/>
</dbReference>
<evidence type="ECO:0000256" key="7">
    <source>
        <dbReference type="ARBA" id="ARBA00023242"/>
    </source>
</evidence>
<evidence type="ECO:0000259" key="8">
    <source>
        <dbReference type="Pfam" id="PF13359"/>
    </source>
</evidence>
<keyword evidence="6" id="KW-0378">Hydrolase</keyword>
<dbReference type="PANTHER" id="PTHR22930">
    <property type="match status" value="1"/>
</dbReference>
<evidence type="ECO:0000256" key="2">
    <source>
        <dbReference type="ARBA" id="ARBA00004123"/>
    </source>
</evidence>
<evidence type="ECO:0000256" key="6">
    <source>
        <dbReference type="ARBA" id="ARBA00022801"/>
    </source>
</evidence>
<dbReference type="EMBL" id="JANEYF010000252">
    <property type="protein sequence ID" value="KAJ8971107.1"/>
    <property type="molecule type" value="Genomic_DNA"/>
</dbReference>
<dbReference type="EMBL" id="JANEYF010000883">
    <property type="protein sequence ID" value="KAJ8967227.1"/>
    <property type="molecule type" value="Genomic_DNA"/>
</dbReference>
<protein>
    <recommendedName>
        <fullName evidence="8">DDE Tnp4 domain-containing protein</fullName>
    </recommendedName>
</protein>
<dbReference type="InterPro" id="IPR027806">
    <property type="entry name" value="HARBI1_dom"/>
</dbReference>
<evidence type="ECO:0000313" key="10">
    <source>
        <dbReference type="EMBL" id="KAJ8971107.1"/>
    </source>
</evidence>
<evidence type="ECO:0000256" key="1">
    <source>
        <dbReference type="ARBA" id="ARBA00001968"/>
    </source>
</evidence>
<evidence type="ECO:0000256" key="3">
    <source>
        <dbReference type="ARBA" id="ARBA00006958"/>
    </source>
</evidence>
<dbReference type="InterPro" id="IPR045249">
    <property type="entry name" value="HARBI1-like"/>
</dbReference>